<gene>
    <name evidence="1" type="ORF">GLOINDRAFT_27226</name>
</gene>
<dbReference type="HOGENOM" id="CLU_1435126_0_0_1"/>
<dbReference type="AlphaFoldDB" id="U9U189"/>
<organism evidence="1">
    <name type="scientific">Rhizophagus irregularis (strain DAOM 181602 / DAOM 197198 / MUCL 43194)</name>
    <name type="common">Arbuscular mycorrhizal fungus</name>
    <name type="synonym">Glomus intraradices</name>
    <dbReference type="NCBI Taxonomy" id="747089"/>
    <lineage>
        <taxon>Eukaryota</taxon>
        <taxon>Fungi</taxon>
        <taxon>Fungi incertae sedis</taxon>
        <taxon>Mucoromycota</taxon>
        <taxon>Glomeromycotina</taxon>
        <taxon>Glomeromycetes</taxon>
        <taxon>Glomerales</taxon>
        <taxon>Glomeraceae</taxon>
        <taxon>Rhizophagus</taxon>
    </lineage>
</organism>
<reference evidence="1" key="1">
    <citation type="submission" date="2013-07" db="EMBL/GenBank/DDBJ databases">
        <title>The genome of an arbuscular mycorrhizal fungus provides insights into the evolution of the oldest plant symbiosis.</title>
        <authorList>
            <consortium name="DOE Joint Genome Institute"/>
            <person name="Tisserant E."/>
            <person name="Malbreil M."/>
            <person name="Kuo A."/>
            <person name="Kohler A."/>
            <person name="Symeonidi A."/>
            <person name="Balestrini R."/>
            <person name="Charron P."/>
            <person name="Duensing N."/>
            <person name="Frei-dit-Frey N."/>
            <person name="Gianinazzi-Pearson V."/>
            <person name="Gilbert B."/>
            <person name="Handa Y."/>
            <person name="Hijri M."/>
            <person name="Kaul R."/>
            <person name="Kawaguchi M."/>
            <person name="Krajinski F."/>
            <person name="Lammers P."/>
            <person name="Lapierre D."/>
            <person name="Masclaux F.G."/>
            <person name="Murat C."/>
            <person name="Morin E."/>
            <person name="Ndikumana S."/>
            <person name="Pagni M."/>
            <person name="Petitpierre D."/>
            <person name="Requena N."/>
            <person name="Rosikiewicz P."/>
            <person name="Riley R."/>
            <person name="Saito K."/>
            <person name="San Clemente H."/>
            <person name="Shapiro H."/>
            <person name="van Tuinen D."/>
            <person name="Becard G."/>
            <person name="Bonfante P."/>
            <person name="Paszkowski U."/>
            <person name="Shachar-Hill Y."/>
            <person name="Young J.P."/>
            <person name="Sanders I.R."/>
            <person name="Henrissat B."/>
            <person name="Rensing S.A."/>
            <person name="Grigoriev I.V."/>
            <person name="Corradi N."/>
            <person name="Roux C."/>
            <person name="Martin F."/>
        </authorList>
    </citation>
    <scope>NUCLEOTIDE SEQUENCE</scope>
    <source>
        <strain evidence="1">DAOM 197198</strain>
    </source>
</reference>
<sequence length="189" mass="22562">MYFFNINSVPSDDEISLYITNDFFKNIFFTQLAIIKQEELFEILMIINPFKKKFLKEAFLLHLKYEISYSNNPNIDNYYTLQQVKELDYLINGLIIPNLTLLIKLTCQEQFESVVHIDHDSDVFISPYNDQIVEFTEETMNKLSPMINKLVEKAIQEAGGIQPNYYIVNIVMYRRMPFMSRLYLEWTFM</sequence>
<protein>
    <submittedName>
        <fullName evidence="1">Uncharacterized protein</fullName>
    </submittedName>
</protein>
<accession>U9U189</accession>
<proteinExistence type="predicted"/>
<name>U9U189_RHIID</name>
<dbReference type="EMBL" id="KI285005">
    <property type="protein sequence ID" value="ESA12368.1"/>
    <property type="molecule type" value="Genomic_DNA"/>
</dbReference>
<evidence type="ECO:0000313" key="1">
    <source>
        <dbReference type="EMBL" id="ESA12368.1"/>
    </source>
</evidence>